<dbReference type="EMBL" id="JACIDT010000002">
    <property type="protein sequence ID" value="MBB3925035.1"/>
    <property type="molecule type" value="Genomic_DNA"/>
</dbReference>
<sequence length="232" mass="24865">MDALGESYDEDGYIQFSSDFVNLRFTGKQSGVTADHGLGSQALGTQSRIVFYFSGENPLPAFYCASPFAVTLMQDLGSGNYAAEVRVNAAVGTTVEMYVFDTARPTPGTTGDGRFELYDETGAITFSLNMIVGLFVGEININYPPAVFNGDAGRKYAVCVPCHFQRVIISDTGAPGSNRYAWNWSTPRHAINITAGSVGSSMWTFRSTRSASGGSNVTAGIPRCLIVDVNNL</sequence>
<dbReference type="AlphaFoldDB" id="A0A7W6FNS5"/>
<keyword evidence="2" id="KW-1185">Reference proteome</keyword>
<evidence type="ECO:0000313" key="2">
    <source>
        <dbReference type="Proteomes" id="UP000571950"/>
    </source>
</evidence>
<dbReference type="Proteomes" id="UP000571950">
    <property type="component" value="Unassembled WGS sequence"/>
</dbReference>
<gene>
    <name evidence="1" type="ORF">GGR43_000736</name>
</gene>
<dbReference type="RefSeq" id="WP_188070596.1">
    <property type="nucleotide sequence ID" value="NZ_BSPS01000022.1"/>
</dbReference>
<evidence type="ECO:0000313" key="1">
    <source>
        <dbReference type="EMBL" id="MBB3925035.1"/>
    </source>
</evidence>
<name>A0A7W6FNS5_9SPHN</name>
<comment type="caution">
    <text evidence="1">The sequence shown here is derived from an EMBL/GenBank/DDBJ whole genome shotgun (WGS) entry which is preliminary data.</text>
</comment>
<protein>
    <submittedName>
        <fullName evidence="1">Uncharacterized protein</fullName>
    </submittedName>
</protein>
<proteinExistence type="predicted"/>
<accession>A0A7W6FNS5</accession>
<reference evidence="1 2" key="1">
    <citation type="submission" date="2020-08" db="EMBL/GenBank/DDBJ databases">
        <title>Genomic Encyclopedia of Type Strains, Phase IV (KMG-IV): sequencing the most valuable type-strain genomes for metagenomic binning, comparative biology and taxonomic classification.</title>
        <authorList>
            <person name="Goeker M."/>
        </authorList>
    </citation>
    <scope>NUCLEOTIDE SEQUENCE [LARGE SCALE GENOMIC DNA]</scope>
    <source>
        <strain evidence="1 2">DSM 26189</strain>
    </source>
</reference>
<organism evidence="1 2">
    <name type="scientific">Sphingobium jiangsuense</name>
    <dbReference type="NCBI Taxonomy" id="870476"/>
    <lineage>
        <taxon>Bacteria</taxon>
        <taxon>Pseudomonadati</taxon>
        <taxon>Pseudomonadota</taxon>
        <taxon>Alphaproteobacteria</taxon>
        <taxon>Sphingomonadales</taxon>
        <taxon>Sphingomonadaceae</taxon>
        <taxon>Sphingobium</taxon>
    </lineage>
</organism>